<reference evidence="7" key="1">
    <citation type="submission" date="2021-02" db="EMBL/GenBank/DDBJ databases">
        <authorList>
            <person name="Nowell W R."/>
        </authorList>
    </citation>
    <scope>NUCLEOTIDE SEQUENCE</scope>
</reference>
<keyword evidence="1" id="KW-0963">Cytoplasm</keyword>
<dbReference type="GO" id="GO:0016020">
    <property type="term" value="C:membrane"/>
    <property type="evidence" value="ECO:0007669"/>
    <property type="project" value="InterPro"/>
</dbReference>
<dbReference type="InterPro" id="IPR000185">
    <property type="entry name" value="SecA"/>
</dbReference>
<dbReference type="GO" id="GO:0005524">
    <property type="term" value="F:ATP binding"/>
    <property type="evidence" value="ECO:0007669"/>
    <property type="project" value="InterPro"/>
</dbReference>
<dbReference type="SUPFAM" id="SSF52540">
    <property type="entry name" value="P-loop containing nucleoside triphosphate hydrolases"/>
    <property type="match status" value="2"/>
</dbReference>
<dbReference type="Proteomes" id="UP000663882">
    <property type="component" value="Unassembled WGS sequence"/>
</dbReference>
<dbReference type="SMART" id="SM00490">
    <property type="entry name" value="HELICc"/>
    <property type="match status" value="1"/>
</dbReference>
<keyword evidence="3" id="KW-0811">Translocation</keyword>
<keyword evidence="2" id="KW-0813">Transport</keyword>
<protein>
    <recommendedName>
        <fullName evidence="9">Protein translocase subunit SecA</fullName>
    </recommendedName>
</protein>
<evidence type="ECO:0000313" key="8">
    <source>
        <dbReference type="Proteomes" id="UP000663882"/>
    </source>
</evidence>
<dbReference type="GO" id="GO:0006605">
    <property type="term" value="P:protein targeting"/>
    <property type="evidence" value="ECO:0007669"/>
    <property type="project" value="InterPro"/>
</dbReference>
<dbReference type="PANTHER" id="PTHR30612:SF0">
    <property type="entry name" value="CHLOROPLAST PROTEIN-TRANSPORTING ATPASE"/>
    <property type="match status" value="1"/>
</dbReference>
<accession>A0A813RG62</accession>
<evidence type="ECO:0000259" key="6">
    <source>
        <dbReference type="PROSITE" id="PS51196"/>
    </source>
</evidence>
<name>A0A813RG62_9BILA</name>
<dbReference type="InterPro" id="IPR014001">
    <property type="entry name" value="Helicase_ATP-bd"/>
</dbReference>
<dbReference type="Gene3D" id="3.40.50.300">
    <property type="entry name" value="P-loop containing nucleotide triphosphate hydrolases"/>
    <property type="match status" value="2"/>
</dbReference>
<dbReference type="InterPro" id="IPR014018">
    <property type="entry name" value="SecA_motor_DEAD"/>
</dbReference>
<evidence type="ECO:0000259" key="4">
    <source>
        <dbReference type="PROSITE" id="PS51192"/>
    </source>
</evidence>
<feature type="domain" description="Helicase C-terminal" evidence="5">
    <location>
        <begin position="557"/>
        <end position="743"/>
    </location>
</feature>
<dbReference type="EMBL" id="CAJNOO010000067">
    <property type="protein sequence ID" value="CAF0781698.1"/>
    <property type="molecule type" value="Genomic_DNA"/>
</dbReference>
<dbReference type="PROSITE" id="PS51196">
    <property type="entry name" value="SECA_MOTOR_DEAD"/>
    <property type="match status" value="2"/>
</dbReference>
<organism evidence="7 8">
    <name type="scientific">Rotaria sordida</name>
    <dbReference type="NCBI Taxonomy" id="392033"/>
    <lineage>
        <taxon>Eukaryota</taxon>
        <taxon>Metazoa</taxon>
        <taxon>Spiralia</taxon>
        <taxon>Gnathifera</taxon>
        <taxon>Rotifera</taxon>
        <taxon>Eurotatoria</taxon>
        <taxon>Bdelloidea</taxon>
        <taxon>Philodinida</taxon>
        <taxon>Philodinidae</taxon>
        <taxon>Rotaria</taxon>
    </lineage>
</organism>
<feature type="domain" description="SecA family profile" evidence="6">
    <location>
        <begin position="578"/>
        <end position="730"/>
    </location>
</feature>
<dbReference type="PROSITE" id="PS51192">
    <property type="entry name" value="HELICASE_ATP_BIND_1"/>
    <property type="match status" value="1"/>
</dbReference>
<evidence type="ECO:0000256" key="1">
    <source>
        <dbReference type="ARBA" id="ARBA00022490"/>
    </source>
</evidence>
<evidence type="ECO:0000313" key="7">
    <source>
        <dbReference type="EMBL" id="CAF0781698.1"/>
    </source>
</evidence>
<dbReference type="OrthoDB" id="7663308at2759"/>
<evidence type="ECO:0000256" key="2">
    <source>
        <dbReference type="ARBA" id="ARBA00022927"/>
    </source>
</evidence>
<dbReference type="InterPro" id="IPR001650">
    <property type="entry name" value="Helicase_C-like"/>
</dbReference>
<evidence type="ECO:0000256" key="3">
    <source>
        <dbReference type="ARBA" id="ARBA00023010"/>
    </source>
</evidence>
<dbReference type="PANTHER" id="PTHR30612">
    <property type="entry name" value="SECA INNER MEMBRANE COMPONENT OF SEC PROTEIN SECRETION SYSTEM"/>
    <property type="match status" value="1"/>
</dbReference>
<evidence type="ECO:0008006" key="9">
    <source>
        <dbReference type="Google" id="ProtNLM"/>
    </source>
</evidence>
<dbReference type="InterPro" id="IPR027417">
    <property type="entry name" value="P-loop_NTPase"/>
</dbReference>
<feature type="domain" description="SecA family profile" evidence="6">
    <location>
        <begin position="194"/>
        <end position="551"/>
    </location>
</feature>
<dbReference type="PROSITE" id="PS51194">
    <property type="entry name" value="HELICASE_CTER"/>
    <property type="match status" value="1"/>
</dbReference>
<gene>
    <name evidence="7" type="ORF">RFH988_LOCUS2938</name>
</gene>
<keyword evidence="2" id="KW-0653">Protein transport</keyword>
<sequence>MPNQLETNLRHLRELLTQRLIIEPMVPVETILKVIQSDEIPSDAWLDCLRAAVQSEMNDSSNPTTISFDFAPVIVPKVDFHRQISDSGSSTQRSPLQDQNQSVFDQIDMDDIYLTHQLLSSGMFSKTSVPSSPNVLSQREEPLDVYQMILRENLEELSQLKWDQRTIDNIRRRFMSPEISNNIASLKTALLVIETIVTNGISLQTHIDRITNTITKCPAHQWMKELNKIVDEQGKAKSVPVLLEELKRENPSLNISDLEDQYDEVMRYYHTEASKMTSTNFQEQLNFKNKFAKIAVIIQAAHLFKQYRPRDIQILSLLLLIGNPGQDKGRLAQIRTGEGKSIIVSMLTVYLSLPPMNKRVDIITTSEILAQRDAAEFAPFYRMFGLSVGHNCCDPETKPNYSVHIVYGTVSHFAGDLLRTDFYLKTEIRGDRPYDAAIVDEVDSMFIDQRQHYTQLASLTPGYKSLNIILRFIYSFFQKYNLTENNEFVIRRVDGYYKADAVEFIRRKIANKELIRYSAYRQEYIDRKLPKWIWGAKQALYGLALNVDYVISQFSRARQQWLENIRNECRTIAICNCRAVLIICETIREAEDIQSVLRSQHPGLKLYLRSDLAEHVKPEEVHQGDVIVATNLAGRGTDLRTMTIVNERGGLHVIVTFMPRNSRIEEQAFGRAGRQGQPGSARLIIYRERIGQELDGRVDQATIVDIWKRARDREEESDMKDGIAEVKRVEMKDELLIRFLDTAHSQKSKLSFANDIFKPGFSSLRELWASFVGADEATTKQRYREFEADIQKRMHDSIAILDNHSSEDVENLTNAQFQAVSRLIVHPKYFIYAGFHAFCTDKVNDRKGQALTLYRHALDIDPHDFIAHYNTVPCHIGNSQASIDRAIQAMNEAIRLLNQEIETRKLLEIFHDLPTTEEGTTAAHGPIDQTSLAELIYLQIVHSTFEQSREQLKQFEESKHEISSKVIKYGKLLLSPGGPLTGCLEPIASLEKIKMIGVAIDAVRQIDKNGFTVENLTQLASSGIALAGVDQKAVNFVQKLPERVKDAEALLSGDLDRILERGTLAGLPVGAAQQILKYGFTIESATQLAMDGMKMAGVDQKTINIVQQLPERIKDAEALMSGNLDRILQRGMLAGLPVQAIQDIRNNGFSANTITRLVADGMKLQGVDQKTIDLVKQIPERIKDAEALLSGDLDRILERGALAGLPVGIAQQIVQNGFTVENATQLAMDGMKMAGVDQKTINIVQQLPERIKDAEALMSGDLDKILQRGMLAGLPVQAIQDIRNNGFSANTITRLVADGMKLQGVDQKTIDLVKQIPERMKDAEALLSGDINKILERGKLAGLPLHAIQQIGKEGFSEETIAKLIADGMSIVGVDQNTIDFVKKLPERVRNLQAIATGNLSDMVKCADSIGLSVSVVKQIAENGFSTDIVTQLALESMTREGVDARKIEFVKKLPEQIKDAQALLHGDINQICERGILGDMPVNAVRQFFERGVSPESVSQLITAGMSLQSVDQKTIDLVKQLPERMKDAQALLSGDMNAILERGMSAGLPLNVVQQIAKEGLSAKTITQLTLEGMALAGVDQKQVEFVKRIPDKIQGAQPLVNGDLNEFLKRSTFGSISIDTLRNIASQNNSVEVVKQIALTGMEIADIDKNSLKFVEELPQEIENMQRSLNENLDQLLRGNISRSIDQLLGAFNDKSLLNGKEKEIFQLVRRQSPVVEGVLNGDGKTVLLKAVRTLNKEISNLKLDALLDVALPIALERVFNREQEAVNNLYKSTLDQLKSINSGFSEQKLQVLQQILKSSDKWNTFERKKHQLDGNICMILRPAIEREKKFKEACESLSASETTLEKCRKALNITFEATQRQGSDLHEAVEQSSGDAWVCLFTIDI</sequence>
<dbReference type="SMART" id="SM00957">
    <property type="entry name" value="SecA_DEAD"/>
    <property type="match status" value="1"/>
</dbReference>
<dbReference type="GO" id="GO:0006886">
    <property type="term" value="P:intracellular protein transport"/>
    <property type="evidence" value="ECO:0007669"/>
    <property type="project" value="InterPro"/>
</dbReference>
<dbReference type="Pfam" id="PF07517">
    <property type="entry name" value="SecA_DEAD"/>
    <property type="match status" value="1"/>
</dbReference>
<dbReference type="GO" id="GO:0017038">
    <property type="term" value="P:protein import"/>
    <property type="evidence" value="ECO:0007669"/>
    <property type="project" value="InterPro"/>
</dbReference>
<comment type="caution">
    <text evidence="7">The sequence shown here is derived from an EMBL/GenBank/DDBJ whole genome shotgun (WGS) entry which is preliminary data.</text>
</comment>
<dbReference type="InterPro" id="IPR011115">
    <property type="entry name" value="SecA_DEAD"/>
</dbReference>
<evidence type="ECO:0000259" key="5">
    <source>
        <dbReference type="PROSITE" id="PS51194"/>
    </source>
</evidence>
<feature type="domain" description="Helicase ATP-binding" evidence="4">
    <location>
        <begin position="321"/>
        <end position="479"/>
    </location>
</feature>
<proteinExistence type="predicted"/>